<dbReference type="InterPro" id="IPR029060">
    <property type="entry name" value="PIN-like_dom_sf"/>
</dbReference>
<dbReference type="Proteomes" id="UP000553343">
    <property type="component" value="Unassembled WGS sequence"/>
</dbReference>
<evidence type="ECO:0000313" key="3">
    <source>
        <dbReference type="Proteomes" id="UP000553343"/>
    </source>
</evidence>
<organism evidence="2 3">
    <name type="scientific">Desulfobacter latus</name>
    <dbReference type="NCBI Taxonomy" id="2292"/>
    <lineage>
        <taxon>Bacteria</taxon>
        <taxon>Pseudomonadati</taxon>
        <taxon>Thermodesulfobacteriota</taxon>
        <taxon>Desulfobacteria</taxon>
        <taxon>Desulfobacterales</taxon>
        <taxon>Desulfobacteraceae</taxon>
        <taxon>Desulfobacter</taxon>
    </lineage>
</organism>
<feature type="domain" description="PIN" evidence="1">
    <location>
        <begin position="2"/>
        <end position="121"/>
    </location>
</feature>
<dbReference type="EMBL" id="JACADJ010000005">
    <property type="protein sequence ID" value="NWH03836.1"/>
    <property type="molecule type" value="Genomic_DNA"/>
</dbReference>
<evidence type="ECO:0000313" key="2">
    <source>
        <dbReference type="EMBL" id="NWH03836.1"/>
    </source>
</evidence>
<dbReference type="Pfam" id="PF01850">
    <property type="entry name" value="PIN"/>
    <property type="match status" value="1"/>
</dbReference>
<dbReference type="Gene3D" id="3.40.50.1010">
    <property type="entry name" value="5'-nuclease"/>
    <property type="match status" value="1"/>
</dbReference>
<dbReference type="AlphaFoldDB" id="A0A850T903"/>
<reference evidence="2 3" key="1">
    <citation type="submission" date="2020-06" db="EMBL/GenBank/DDBJ databases">
        <title>High-quality draft genome of sulfate reducer Desulfobacter latus type strain AcrS2 isolated from marine sediment.</title>
        <authorList>
            <person name="Hoppe M."/>
            <person name="Larsen C.K."/>
            <person name="Marshall I.P.G."/>
            <person name="Schramm A."/>
            <person name="Marietou A.G."/>
        </authorList>
    </citation>
    <scope>NUCLEOTIDE SEQUENCE [LARGE SCALE GENOMIC DNA]</scope>
    <source>
        <strain evidence="2 3">AcRS2</strain>
    </source>
</reference>
<sequence>MIFLDTCALLYYAFERKQLSFTATRKIEENDGFLISSISIWEIGIKIKKGKLNIPISLQEFISKLHQVHHFYILSIDEKIWMDSLNLVWDHRDPADRVIVASAGANHMELLTSDRIILDFYFKAVW</sequence>
<name>A0A850T903_9BACT</name>
<comment type="caution">
    <text evidence="2">The sequence shown here is derived from an EMBL/GenBank/DDBJ whole genome shotgun (WGS) entry which is preliminary data.</text>
</comment>
<gene>
    <name evidence="2" type="ORF">HXW94_02320</name>
</gene>
<dbReference type="RefSeq" id="WP_178365295.1">
    <property type="nucleotide sequence ID" value="NZ_JACADJ010000005.1"/>
</dbReference>
<dbReference type="InterPro" id="IPR052919">
    <property type="entry name" value="TA_system_RNase"/>
</dbReference>
<dbReference type="InterPro" id="IPR002716">
    <property type="entry name" value="PIN_dom"/>
</dbReference>
<dbReference type="InterPro" id="IPR041705">
    <property type="entry name" value="PIN_Sll0205"/>
</dbReference>
<dbReference type="SUPFAM" id="SSF88723">
    <property type="entry name" value="PIN domain-like"/>
    <property type="match status" value="1"/>
</dbReference>
<dbReference type="CDD" id="cd09872">
    <property type="entry name" value="PIN_Sll0205-like"/>
    <property type="match status" value="1"/>
</dbReference>
<keyword evidence="3" id="KW-1185">Reference proteome</keyword>
<dbReference type="PANTHER" id="PTHR36173:SF1">
    <property type="entry name" value="RIBONUCLEASE VAPC22"/>
    <property type="match status" value="1"/>
</dbReference>
<evidence type="ECO:0000259" key="1">
    <source>
        <dbReference type="Pfam" id="PF01850"/>
    </source>
</evidence>
<protein>
    <submittedName>
        <fullName evidence="2">Type II toxin-antitoxin system VapC family toxin</fullName>
    </submittedName>
</protein>
<proteinExistence type="predicted"/>
<dbReference type="PANTHER" id="PTHR36173">
    <property type="entry name" value="RIBONUCLEASE VAPC16-RELATED"/>
    <property type="match status" value="1"/>
</dbReference>
<accession>A0A850T903</accession>